<feature type="compositionally biased region" description="Basic and acidic residues" evidence="2">
    <location>
        <begin position="1"/>
        <end position="27"/>
    </location>
</feature>
<dbReference type="AlphaFoldDB" id="A0A5R9G3C6"/>
<dbReference type="Gene3D" id="3.40.50.720">
    <property type="entry name" value="NAD(P)-binding Rossmann-like Domain"/>
    <property type="match status" value="1"/>
</dbReference>
<evidence type="ECO:0000256" key="1">
    <source>
        <dbReference type="ARBA" id="ARBA00007637"/>
    </source>
</evidence>
<dbReference type="PANTHER" id="PTHR43000">
    <property type="entry name" value="DTDP-D-GLUCOSE 4,6-DEHYDRATASE-RELATED"/>
    <property type="match status" value="1"/>
</dbReference>
<feature type="domain" description="NAD-dependent epimerase/dehydratase" evidence="3">
    <location>
        <begin position="105"/>
        <end position="318"/>
    </location>
</feature>
<evidence type="ECO:0000313" key="5">
    <source>
        <dbReference type="Proteomes" id="UP000305906"/>
    </source>
</evidence>
<gene>
    <name evidence="4" type="ORF">FE633_04915</name>
</gene>
<dbReference type="Pfam" id="PF01370">
    <property type="entry name" value="Epimerase"/>
    <property type="match status" value="1"/>
</dbReference>
<proteinExistence type="inferred from homology"/>
<comment type="similarity">
    <text evidence="1">Belongs to the NAD(P)-dependent epimerase/dehydratase family.</text>
</comment>
<evidence type="ECO:0000313" key="4">
    <source>
        <dbReference type="EMBL" id="TLS47364.1"/>
    </source>
</evidence>
<feature type="compositionally biased region" description="Basic residues" evidence="2">
    <location>
        <begin position="50"/>
        <end position="64"/>
    </location>
</feature>
<accession>A0A5R9G3C6</accession>
<protein>
    <submittedName>
        <fullName evidence="4">NAD(P)-dependent oxidoreductase</fullName>
    </submittedName>
</protein>
<dbReference type="EMBL" id="VBZC01000004">
    <property type="protein sequence ID" value="TLS47364.1"/>
    <property type="molecule type" value="Genomic_DNA"/>
</dbReference>
<dbReference type="InterPro" id="IPR036291">
    <property type="entry name" value="NAD(P)-bd_dom_sf"/>
</dbReference>
<feature type="region of interest" description="Disordered" evidence="2">
    <location>
        <begin position="1"/>
        <end position="104"/>
    </location>
</feature>
<comment type="caution">
    <text evidence="4">The sequence shown here is derived from an EMBL/GenBank/DDBJ whole genome shotgun (WGS) entry which is preliminary data.</text>
</comment>
<dbReference type="SUPFAM" id="SSF51735">
    <property type="entry name" value="NAD(P)-binding Rossmann-fold domains"/>
    <property type="match status" value="1"/>
</dbReference>
<evidence type="ECO:0000256" key="2">
    <source>
        <dbReference type="SAM" id="MobiDB-lite"/>
    </source>
</evidence>
<evidence type="ECO:0000259" key="3">
    <source>
        <dbReference type="Pfam" id="PF01370"/>
    </source>
</evidence>
<reference evidence="4 5" key="1">
    <citation type="submission" date="2019-05" db="EMBL/GenBank/DDBJ databases">
        <title>Streptomyces sp. NEAU-C151, a novel actinomycete isolated from soil.</title>
        <authorList>
            <person name="Han L."/>
            <person name="Jiang H."/>
        </authorList>
    </citation>
    <scope>NUCLEOTIDE SEQUENCE [LARGE SCALE GENOMIC DNA]</scope>
    <source>
        <strain evidence="4 5">NEAU-C151</strain>
    </source>
</reference>
<sequence length="406" mass="44560">MGGTRRRPDEPGPQLHAERSGEVHDGLLRGSAARHQGGLAQQRTAQVGRVLHRREPLHRRPRRALHPDGAAARGHLPVDPPQGARPRARRRRLNPRGDTVNGKKILVTGGTGQVAGPVAKALAADNEVWALGRFGSPGSERELTRHGIHTFRWDMNDTSADSLKGLPEDFTHVIHSAVRRGEDGDVTTAVEVNSVAAGRLMTHCRTAEAFLYVSTGALYARQTLDHQYTESDPLDGKADWLPAYPVVKIAAEGTVRAYAQTLGLPTTIARMNIAYGPGGYGGVPMLYFRRMLAGEPIPVPLEGQNWCSLLHTDDIVEQVPHLWKAAGVPVTLTNWGGDESVGMTDCVRYLEELTGVRANLVPSEVTRETYRFDPTLRRELTGPCKVTWREGVRSTLEALYPEYADR</sequence>
<dbReference type="Proteomes" id="UP000305906">
    <property type="component" value="Unassembled WGS sequence"/>
</dbReference>
<dbReference type="InterPro" id="IPR001509">
    <property type="entry name" value="Epimerase_deHydtase"/>
</dbReference>
<keyword evidence="5" id="KW-1185">Reference proteome</keyword>
<name>A0A5R9G3C6_9ACTN</name>
<organism evidence="4 5">
    <name type="scientific">Streptomyces montanus</name>
    <dbReference type="NCBI Taxonomy" id="2580423"/>
    <lineage>
        <taxon>Bacteria</taxon>
        <taxon>Bacillati</taxon>
        <taxon>Actinomycetota</taxon>
        <taxon>Actinomycetes</taxon>
        <taxon>Kitasatosporales</taxon>
        <taxon>Streptomycetaceae</taxon>
        <taxon>Streptomyces</taxon>
    </lineage>
</organism>